<accession>A0A8X6I3U1</accession>
<comment type="caution">
    <text evidence="1">The sequence shown here is derived from an EMBL/GenBank/DDBJ whole genome shotgun (WGS) entry which is preliminary data.</text>
</comment>
<evidence type="ECO:0000313" key="2">
    <source>
        <dbReference type="Proteomes" id="UP000887013"/>
    </source>
</evidence>
<organism evidence="1 2">
    <name type="scientific">Nephila pilipes</name>
    <name type="common">Giant wood spider</name>
    <name type="synonym">Nephila maculata</name>
    <dbReference type="NCBI Taxonomy" id="299642"/>
    <lineage>
        <taxon>Eukaryota</taxon>
        <taxon>Metazoa</taxon>
        <taxon>Ecdysozoa</taxon>
        <taxon>Arthropoda</taxon>
        <taxon>Chelicerata</taxon>
        <taxon>Arachnida</taxon>
        <taxon>Araneae</taxon>
        <taxon>Araneomorphae</taxon>
        <taxon>Entelegynae</taxon>
        <taxon>Araneoidea</taxon>
        <taxon>Nephilidae</taxon>
        <taxon>Nephila</taxon>
    </lineage>
</organism>
<evidence type="ECO:0000313" key="1">
    <source>
        <dbReference type="EMBL" id="GFS29338.1"/>
    </source>
</evidence>
<dbReference type="AlphaFoldDB" id="A0A8X6I3U1"/>
<keyword evidence="2" id="KW-1185">Reference proteome</keyword>
<protein>
    <submittedName>
        <fullName evidence="1">Uncharacterized protein</fullName>
    </submittedName>
</protein>
<gene>
    <name evidence="1" type="ORF">NPIL_586281</name>
</gene>
<dbReference type="EMBL" id="BMAW01087367">
    <property type="protein sequence ID" value="GFS29338.1"/>
    <property type="molecule type" value="Genomic_DNA"/>
</dbReference>
<reference evidence="1" key="1">
    <citation type="submission" date="2020-08" db="EMBL/GenBank/DDBJ databases">
        <title>Multicomponent nature underlies the extraordinary mechanical properties of spider dragline silk.</title>
        <authorList>
            <person name="Kono N."/>
            <person name="Nakamura H."/>
            <person name="Mori M."/>
            <person name="Yoshida Y."/>
            <person name="Ohtoshi R."/>
            <person name="Malay A.D."/>
            <person name="Moran D.A.P."/>
            <person name="Tomita M."/>
            <person name="Numata K."/>
            <person name="Arakawa K."/>
        </authorList>
    </citation>
    <scope>NUCLEOTIDE SEQUENCE</scope>
</reference>
<name>A0A8X6I3U1_NEPPI</name>
<sequence>MVQWRGVLATAMNTMVKAMQRLLLPEDNKHEKVHTNEKEHVIGTRKHGVKWEDNVRMDRTRAIRGDIFTWWLPSTMMGEGGEREK</sequence>
<dbReference type="Proteomes" id="UP000887013">
    <property type="component" value="Unassembled WGS sequence"/>
</dbReference>
<proteinExistence type="predicted"/>